<accession>A0AAE3VUC9</accession>
<proteinExistence type="predicted"/>
<comment type="caution">
    <text evidence="2">The sequence shown here is derived from an EMBL/GenBank/DDBJ whole genome shotgun (WGS) entry which is preliminary data.</text>
</comment>
<dbReference type="AlphaFoldDB" id="A0AAE3VUC9"/>
<feature type="region of interest" description="Disordered" evidence="1">
    <location>
        <begin position="55"/>
        <end position="93"/>
    </location>
</feature>
<protein>
    <submittedName>
        <fullName evidence="2">Uncharacterized protein</fullName>
    </submittedName>
</protein>
<evidence type="ECO:0000256" key="1">
    <source>
        <dbReference type="SAM" id="MobiDB-lite"/>
    </source>
</evidence>
<evidence type="ECO:0000313" key="3">
    <source>
        <dbReference type="Proteomes" id="UP001240236"/>
    </source>
</evidence>
<keyword evidence="3" id="KW-1185">Reference proteome</keyword>
<organism evidence="2 3">
    <name type="scientific">Catenuloplanes indicus</name>
    <dbReference type="NCBI Taxonomy" id="137267"/>
    <lineage>
        <taxon>Bacteria</taxon>
        <taxon>Bacillati</taxon>
        <taxon>Actinomycetota</taxon>
        <taxon>Actinomycetes</taxon>
        <taxon>Micromonosporales</taxon>
        <taxon>Micromonosporaceae</taxon>
        <taxon>Catenuloplanes</taxon>
    </lineage>
</organism>
<sequence>MHAGVDLMFAPGWSRHAVAEVNVFGDLLPGVLVDGRDTYGTELAAVFRDRVRTPVPREVPGGTAGRPVSGRTRRRSPVPPSGCRRPARRRSAT</sequence>
<dbReference type="Proteomes" id="UP001240236">
    <property type="component" value="Unassembled WGS sequence"/>
</dbReference>
<reference evidence="2 3" key="1">
    <citation type="submission" date="2023-07" db="EMBL/GenBank/DDBJ databases">
        <title>Sequencing the genomes of 1000 actinobacteria strains.</title>
        <authorList>
            <person name="Klenk H.-P."/>
        </authorList>
    </citation>
    <scope>NUCLEOTIDE SEQUENCE [LARGE SCALE GENOMIC DNA]</scope>
    <source>
        <strain evidence="2 3">DSM 44709</strain>
    </source>
</reference>
<evidence type="ECO:0000313" key="2">
    <source>
        <dbReference type="EMBL" id="MDQ0363819.1"/>
    </source>
</evidence>
<gene>
    <name evidence="2" type="ORF">J2S42_000488</name>
</gene>
<name>A0AAE3VUC9_9ACTN</name>
<dbReference type="EMBL" id="JAUSUZ010000001">
    <property type="protein sequence ID" value="MDQ0363819.1"/>
    <property type="molecule type" value="Genomic_DNA"/>
</dbReference>